<evidence type="ECO:0000313" key="5">
    <source>
        <dbReference type="Proteomes" id="UP000290624"/>
    </source>
</evidence>
<dbReference type="CDD" id="cd07067">
    <property type="entry name" value="HP_PGM_like"/>
    <property type="match status" value="1"/>
</dbReference>
<evidence type="ECO:0000256" key="1">
    <source>
        <dbReference type="ARBA" id="ARBA00023152"/>
    </source>
</evidence>
<dbReference type="EMBL" id="PPCV01000005">
    <property type="protein sequence ID" value="RXW32052.1"/>
    <property type="molecule type" value="Genomic_DNA"/>
</dbReference>
<feature type="binding site" evidence="3">
    <location>
        <begin position="17"/>
        <end position="24"/>
    </location>
    <ligand>
        <name>substrate</name>
    </ligand>
</feature>
<comment type="caution">
    <text evidence="4">The sequence shown here is derived from an EMBL/GenBank/DDBJ whole genome shotgun (WGS) entry which is preliminary data.</text>
</comment>
<keyword evidence="2" id="KW-0413">Isomerase</keyword>
<keyword evidence="1" id="KW-0324">Glycolysis</keyword>
<dbReference type="SMART" id="SM00855">
    <property type="entry name" value="PGAM"/>
    <property type="match status" value="1"/>
</dbReference>
<dbReference type="SUPFAM" id="SSF53254">
    <property type="entry name" value="Phosphoglycerate mutase-like"/>
    <property type="match status" value="1"/>
</dbReference>
<dbReference type="PANTHER" id="PTHR48100:SF1">
    <property type="entry name" value="HISTIDINE PHOSPHATASE FAMILY PROTEIN-RELATED"/>
    <property type="match status" value="1"/>
</dbReference>
<dbReference type="RefSeq" id="WP_129458791.1">
    <property type="nucleotide sequence ID" value="NZ_PPCV01000005.1"/>
</dbReference>
<dbReference type="Pfam" id="PF00300">
    <property type="entry name" value="His_Phos_1"/>
    <property type="match status" value="1"/>
</dbReference>
<feature type="binding site" evidence="3">
    <location>
        <position position="67"/>
    </location>
    <ligand>
        <name>substrate</name>
    </ligand>
</feature>
<name>A0A4Q2EHL5_9ACTN</name>
<sequence length="219" mass="23356">MTPQPTPGTVTRLLLVRHGETDANASGIFQGQADIPLNDTGRAQAQAAAQRLATFSPDRIVASDLSRAQTTARIIADASGAPVFTDPLLREINIGTWEGKTPAQVAIEFPWYPEALRSGEDFRRSPAGETAQEAGARIKTSLERIAAEYAGETVIVVGHGLALRAGLCQAIGLGMEGTQLLGGLWNCSWTEVEVANRWRVMSYNTVAGLRPTMSAIMAP</sequence>
<dbReference type="OrthoDB" id="4697614at2"/>
<dbReference type="Proteomes" id="UP000290624">
    <property type="component" value="Unassembled WGS sequence"/>
</dbReference>
<keyword evidence="5" id="KW-1185">Reference proteome</keyword>
<dbReference type="AlphaFoldDB" id="A0A4Q2EHL5"/>
<reference evidence="4 5" key="1">
    <citation type="submission" date="2018-01" db="EMBL/GenBank/DDBJ databases">
        <title>Lactibacter flavus gen. nov., sp. nov., a novel bacterium of the family Propionibacteriaceae isolated from raw milk and dairy products.</title>
        <authorList>
            <person name="Wenning M."/>
            <person name="Breitenwieser F."/>
            <person name="Huptas C."/>
            <person name="von Neubeck M."/>
            <person name="Busse H.-J."/>
            <person name="Scherer S."/>
        </authorList>
    </citation>
    <scope>NUCLEOTIDE SEQUENCE [LARGE SCALE GENOMIC DNA]</scope>
    <source>
        <strain evidence="4 5">VG341</strain>
    </source>
</reference>
<evidence type="ECO:0000256" key="2">
    <source>
        <dbReference type="ARBA" id="ARBA00023235"/>
    </source>
</evidence>
<organism evidence="4 5">
    <name type="scientific">Propioniciclava flava</name>
    <dbReference type="NCBI Taxonomy" id="2072026"/>
    <lineage>
        <taxon>Bacteria</taxon>
        <taxon>Bacillati</taxon>
        <taxon>Actinomycetota</taxon>
        <taxon>Actinomycetes</taxon>
        <taxon>Propionibacteriales</taxon>
        <taxon>Propionibacteriaceae</taxon>
        <taxon>Propioniciclava</taxon>
    </lineage>
</organism>
<accession>A0A4Q2EHL5</accession>
<protein>
    <submittedName>
        <fullName evidence="4">Histidine phosphatase family protein</fullName>
    </submittedName>
</protein>
<dbReference type="InterPro" id="IPR013078">
    <property type="entry name" value="His_Pase_superF_clade-1"/>
</dbReference>
<evidence type="ECO:0000256" key="3">
    <source>
        <dbReference type="PIRSR" id="PIRSR613078-2"/>
    </source>
</evidence>
<dbReference type="Gene3D" id="3.40.50.1240">
    <property type="entry name" value="Phosphoglycerate mutase-like"/>
    <property type="match status" value="1"/>
</dbReference>
<dbReference type="PROSITE" id="PS00175">
    <property type="entry name" value="PG_MUTASE"/>
    <property type="match status" value="1"/>
</dbReference>
<dbReference type="InterPro" id="IPR029033">
    <property type="entry name" value="His_PPase_superfam"/>
</dbReference>
<evidence type="ECO:0000313" key="4">
    <source>
        <dbReference type="EMBL" id="RXW32052.1"/>
    </source>
</evidence>
<dbReference type="PANTHER" id="PTHR48100">
    <property type="entry name" value="BROAD-SPECIFICITY PHOSPHATASE YOR283W-RELATED"/>
    <property type="match status" value="1"/>
</dbReference>
<dbReference type="InterPro" id="IPR001345">
    <property type="entry name" value="PG/BPGM_mutase_AS"/>
</dbReference>
<dbReference type="GO" id="GO:0005737">
    <property type="term" value="C:cytoplasm"/>
    <property type="evidence" value="ECO:0007669"/>
    <property type="project" value="TreeGrafter"/>
</dbReference>
<proteinExistence type="predicted"/>
<dbReference type="GO" id="GO:0016791">
    <property type="term" value="F:phosphatase activity"/>
    <property type="evidence" value="ECO:0007669"/>
    <property type="project" value="TreeGrafter"/>
</dbReference>
<gene>
    <name evidence="4" type="ORF">C1706_08370</name>
</gene>
<dbReference type="InterPro" id="IPR050275">
    <property type="entry name" value="PGM_Phosphatase"/>
</dbReference>